<dbReference type="AlphaFoldDB" id="A0A8C3PEQ9"/>
<dbReference type="InterPro" id="IPR046402">
    <property type="entry name" value="FIT1"/>
</dbReference>
<dbReference type="GO" id="GO:0140042">
    <property type="term" value="P:lipid droplet formation"/>
    <property type="evidence" value="ECO:0007669"/>
    <property type="project" value="UniProtKB-UniRule"/>
</dbReference>
<protein>
    <recommendedName>
        <fullName evidence="6">Fat storage-inducing transmembrane protein 1 homolog</fullName>
    </recommendedName>
    <alternativeName>
        <fullName evidence="6">FITM1-like protein</fullName>
    </alternativeName>
    <alternativeName>
        <fullName evidence="6">Fat-inducing protein 1</fullName>
    </alternativeName>
</protein>
<organism evidence="8 9">
    <name type="scientific">Chrysemys picta bellii</name>
    <name type="common">Western painted turtle</name>
    <name type="synonym">Emys bellii</name>
    <dbReference type="NCBI Taxonomy" id="8478"/>
    <lineage>
        <taxon>Eukaryota</taxon>
        <taxon>Metazoa</taxon>
        <taxon>Chordata</taxon>
        <taxon>Craniata</taxon>
        <taxon>Vertebrata</taxon>
        <taxon>Euteleostomi</taxon>
        <taxon>Archelosauria</taxon>
        <taxon>Testudinata</taxon>
        <taxon>Testudines</taxon>
        <taxon>Cryptodira</taxon>
        <taxon>Durocryptodira</taxon>
        <taxon>Testudinoidea</taxon>
        <taxon>Emydidae</taxon>
        <taxon>Chrysemys</taxon>
    </lineage>
</organism>
<dbReference type="HAMAP" id="MF_03230">
    <property type="entry name" value="FITM2"/>
    <property type="match status" value="1"/>
</dbReference>
<evidence type="ECO:0000256" key="6">
    <source>
        <dbReference type="HAMAP-Rule" id="MF_03229"/>
    </source>
</evidence>
<feature type="transmembrane region" description="Helical" evidence="7">
    <location>
        <begin position="59"/>
        <end position="77"/>
    </location>
</feature>
<feature type="transmembrane region" description="Helical" evidence="7">
    <location>
        <begin position="223"/>
        <end position="243"/>
    </location>
</feature>
<dbReference type="HAMAP" id="MF_03229">
    <property type="entry name" value="FITM1"/>
    <property type="match status" value="1"/>
</dbReference>
<feature type="transmembrane region" description="Helical" evidence="7">
    <location>
        <begin position="190"/>
        <end position="211"/>
    </location>
</feature>
<feature type="transmembrane region" description="Helical" evidence="7">
    <location>
        <begin position="97"/>
        <end position="116"/>
    </location>
</feature>
<dbReference type="Proteomes" id="UP000694380">
    <property type="component" value="Unplaced"/>
</dbReference>
<evidence type="ECO:0000313" key="9">
    <source>
        <dbReference type="Proteomes" id="UP000694380"/>
    </source>
</evidence>
<dbReference type="GO" id="GO:0008654">
    <property type="term" value="P:phospholipid biosynthetic process"/>
    <property type="evidence" value="ECO:0007669"/>
    <property type="project" value="InterPro"/>
</dbReference>
<evidence type="ECO:0000256" key="7">
    <source>
        <dbReference type="SAM" id="Phobius"/>
    </source>
</evidence>
<dbReference type="InterPro" id="IPR046401">
    <property type="entry name" value="FITM1/2"/>
</dbReference>
<name>A0A8C3PEQ9_CHRPI</name>
<comment type="caution">
    <text evidence="6">Lacks conserved residue(s) required for the propagation of feature annotation.</text>
</comment>
<keyword evidence="2 6" id="KW-0812">Transmembrane</keyword>
<comment type="similarity">
    <text evidence="6">Belongs to the FIT family. FIT1 subfamily.</text>
</comment>
<dbReference type="PANTHER" id="PTHR23129:SF3">
    <property type="entry name" value="FAT STORAGE-INDUCING TRANSMEMBRANE PROTEIN 1"/>
    <property type="match status" value="1"/>
</dbReference>
<keyword evidence="9" id="KW-1185">Reference proteome</keyword>
<feature type="transmembrane region" description="Helical" evidence="7">
    <location>
        <begin position="249"/>
        <end position="267"/>
    </location>
</feature>
<reference evidence="8" key="2">
    <citation type="submission" date="2025-09" db="UniProtKB">
        <authorList>
            <consortium name="Ensembl"/>
        </authorList>
    </citation>
    <scope>IDENTIFICATION</scope>
</reference>
<gene>
    <name evidence="6 8" type="primary">FITM1</name>
    <name evidence="6" type="synonym">FIT1</name>
</gene>
<feature type="transmembrane region" description="Helical" evidence="7">
    <location>
        <begin position="20"/>
        <end position="39"/>
    </location>
</feature>
<dbReference type="InterPro" id="IPR019388">
    <property type="entry name" value="FIT"/>
</dbReference>
<dbReference type="GO" id="GO:0017129">
    <property type="term" value="F:triglyceride binding"/>
    <property type="evidence" value="ECO:0007669"/>
    <property type="project" value="Ensembl"/>
</dbReference>
<evidence type="ECO:0000256" key="5">
    <source>
        <dbReference type="ARBA" id="ARBA00023136"/>
    </source>
</evidence>
<keyword evidence="5 6" id="KW-0472">Membrane</keyword>
<comment type="function">
    <text evidence="6">May play a role in the formation of lipid droplets (LDs), which are storage organelles at the center of lipid and energy homeostasis. May directly bind to diacylglycerol (DAGs) and triacylglycerol.</text>
</comment>
<dbReference type="PANTHER" id="PTHR23129">
    <property type="entry name" value="ACYL-COENZYME A DIPHOSPHATASE FITM2"/>
    <property type="match status" value="1"/>
</dbReference>
<dbReference type="GeneTree" id="ENSGT00530000063693"/>
<proteinExistence type="inferred from homology"/>
<evidence type="ECO:0000313" key="8">
    <source>
        <dbReference type="Ensembl" id="ENSCPBP00000037268.1"/>
    </source>
</evidence>
<evidence type="ECO:0000256" key="2">
    <source>
        <dbReference type="ARBA" id="ARBA00022692"/>
    </source>
</evidence>
<dbReference type="Ensembl" id="ENSCPBT00000043717.1">
    <property type="protein sequence ID" value="ENSCPBP00000037268.1"/>
    <property type="gene ID" value="ENSCPBG00000025839.1"/>
</dbReference>
<keyword evidence="3 6" id="KW-0256">Endoplasmic reticulum</keyword>
<sequence length="292" mass="30898">PRGGPQQGGGAMAGSGGRLPLVLLATVAGWALALARGLVFLSSERCAWLLGAPCLRRAYHAWLAGAVLLGPLLHPFADPHAILANQRNFFSRTFVASAWGWTCILAGGFALLVSYGATGRALAPLRPLARLAVGTGLQLAAAAAFGLVEELTGYCYAPLPAGTLLPPLPDRPGCLAAGHRWRGYLPSRPAFLLTFCCLLLAEELAVFRRYLARGHPAGAPLRLVFLLNVVLLALWNLLLLGTAVYGPAYGPQLVGAAVATLAWYLTYQGWYRARWSPGRPGAGLFLKGEPRA</sequence>
<dbReference type="GO" id="GO:0045444">
    <property type="term" value="P:fat cell differentiation"/>
    <property type="evidence" value="ECO:0007669"/>
    <property type="project" value="Ensembl"/>
</dbReference>
<evidence type="ECO:0000256" key="1">
    <source>
        <dbReference type="ARBA" id="ARBA00004477"/>
    </source>
</evidence>
<reference evidence="8" key="1">
    <citation type="submission" date="2025-08" db="UniProtKB">
        <authorList>
            <consortium name="Ensembl"/>
        </authorList>
    </citation>
    <scope>IDENTIFICATION</scope>
</reference>
<dbReference type="OMA" id="AIFANHH"/>
<dbReference type="GO" id="GO:0010945">
    <property type="term" value="F:coenzyme A diphosphatase activity"/>
    <property type="evidence" value="ECO:0007669"/>
    <property type="project" value="InterPro"/>
</dbReference>
<comment type="subcellular location">
    <subcellularLocation>
        <location evidence="1 6">Endoplasmic reticulum membrane</location>
        <topology evidence="1 6">Multi-pass membrane protein</topology>
    </subcellularLocation>
</comment>
<evidence type="ECO:0000256" key="4">
    <source>
        <dbReference type="ARBA" id="ARBA00022989"/>
    </source>
</evidence>
<accession>A0A8C3PEQ9</accession>
<keyword evidence="4 6" id="KW-1133">Transmembrane helix</keyword>
<evidence type="ECO:0000256" key="3">
    <source>
        <dbReference type="ARBA" id="ARBA00022824"/>
    </source>
</evidence>
<feature type="transmembrane region" description="Helical" evidence="7">
    <location>
        <begin position="128"/>
        <end position="148"/>
    </location>
</feature>
<dbReference type="GO" id="GO:0019992">
    <property type="term" value="F:diacylglycerol binding"/>
    <property type="evidence" value="ECO:0007669"/>
    <property type="project" value="Ensembl"/>
</dbReference>
<dbReference type="GO" id="GO:0005789">
    <property type="term" value="C:endoplasmic reticulum membrane"/>
    <property type="evidence" value="ECO:0007669"/>
    <property type="project" value="UniProtKB-SubCell"/>
</dbReference>